<sequence length="591" mass="66312">MPLKLLKKRRSGRVRTSSNPQMGACFSGFKEDRPKNGNKIIRVEQGLLEGTFLETSEGYKCDVFLGIPYASPPCGPLRFQKPQPPQRWSDVRKCGKFPNRSIHKEMPWDKALASAPQSEDCLYLNVHAPQIREDKKYPVLFYIHGGGFMMDSAERYTAKNICRLLVSKDIIVVTIHYRLGYLGFLSTGDDLCPGNFGLWDMLEALKWTHKNIASFGGDAENITLSGQSAGGASADLLSYSPLAAGLFKRKIVMGGNLYCHWAVQKKSAVREYCRDKAVRLGWKPRAEGYADQRDESQEMLDFFKTVPAGRLATTMFFNKTIFTECRLPLAPVIDGELLPDDIQTLRNTQTHVPSIVGGGEHEALLFAAIGLLRGTEKELRSAEAVIAQKTGLAISAVTDLIEKVYGDRGESKSQRQKIYINLVSDIFVNFANHRFIEDQNSRKIPCYAYSFDHQSKQQWGWLQHVVPFTGGTHTSDVTYLFDCNYMSSPLGMTKIDKEVSRMTGEYFTNFVKFGSPNAHHPTSSPTWEPTATPYKALSLKSEPEMRSTGYSGRMSMLAEFIEKMYEAPLTAKIMPPFENGPFSEVEIEVQA</sequence>
<keyword evidence="8" id="KW-1185">Reference proteome</keyword>
<evidence type="ECO:0000256" key="1">
    <source>
        <dbReference type="ARBA" id="ARBA00005964"/>
    </source>
</evidence>
<reference evidence="7" key="1">
    <citation type="submission" date="2022-11" db="EMBL/GenBank/DDBJ databases">
        <authorList>
            <person name="Kikuchi T."/>
        </authorList>
    </citation>
    <scope>NUCLEOTIDE SEQUENCE</scope>
    <source>
        <strain evidence="7">PS1010</strain>
    </source>
</reference>
<protein>
    <recommendedName>
        <fullName evidence="4">Carboxylic ester hydrolase</fullName>
        <ecNumber evidence="4">3.1.1.-</ecNumber>
    </recommendedName>
</protein>
<dbReference type="PANTHER" id="PTHR44590:SF4">
    <property type="entry name" value="CARBOXYLIC ESTER HYDROLASE"/>
    <property type="match status" value="1"/>
</dbReference>
<dbReference type="Pfam" id="PF00135">
    <property type="entry name" value="COesterase"/>
    <property type="match status" value="1"/>
</dbReference>
<evidence type="ECO:0000313" key="8">
    <source>
        <dbReference type="Proteomes" id="UP001152747"/>
    </source>
</evidence>
<dbReference type="EC" id="3.1.1.-" evidence="4"/>
<name>A0A9P1IQ91_9PELO</name>
<dbReference type="InterPro" id="IPR019826">
    <property type="entry name" value="Carboxylesterase_B_AS"/>
</dbReference>
<dbReference type="EMBL" id="CANHGI010000005">
    <property type="protein sequence ID" value="CAI5449990.1"/>
    <property type="molecule type" value="Genomic_DNA"/>
</dbReference>
<dbReference type="GO" id="GO:0052689">
    <property type="term" value="F:carboxylic ester hydrolase activity"/>
    <property type="evidence" value="ECO:0007669"/>
    <property type="project" value="UniProtKB-KW"/>
</dbReference>
<feature type="region of interest" description="Disordered" evidence="5">
    <location>
        <begin position="1"/>
        <end position="25"/>
    </location>
</feature>
<evidence type="ECO:0000259" key="6">
    <source>
        <dbReference type="Pfam" id="PF00135"/>
    </source>
</evidence>
<keyword evidence="2" id="KW-0719">Serine esterase</keyword>
<dbReference type="OrthoDB" id="3200163at2759"/>
<evidence type="ECO:0000256" key="2">
    <source>
        <dbReference type="ARBA" id="ARBA00022487"/>
    </source>
</evidence>
<evidence type="ECO:0000256" key="5">
    <source>
        <dbReference type="SAM" id="MobiDB-lite"/>
    </source>
</evidence>
<feature type="domain" description="Carboxylesterase type B" evidence="6">
    <location>
        <begin position="39"/>
        <end position="548"/>
    </location>
</feature>
<feature type="compositionally biased region" description="Basic residues" evidence="5">
    <location>
        <begin position="1"/>
        <end position="13"/>
    </location>
</feature>
<evidence type="ECO:0000256" key="4">
    <source>
        <dbReference type="RuleBase" id="RU361235"/>
    </source>
</evidence>
<dbReference type="InterPro" id="IPR002018">
    <property type="entry name" value="CarbesteraseB"/>
</dbReference>
<dbReference type="PROSITE" id="PS00122">
    <property type="entry name" value="CARBOXYLESTERASE_B_1"/>
    <property type="match status" value="1"/>
</dbReference>
<organism evidence="7 8">
    <name type="scientific">Caenorhabditis angaria</name>
    <dbReference type="NCBI Taxonomy" id="860376"/>
    <lineage>
        <taxon>Eukaryota</taxon>
        <taxon>Metazoa</taxon>
        <taxon>Ecdysozoa</taxon>
        <taxon>Nematoda</taxon>
        <taxon>Chromadorea</taxon>
        <taxon>Rhabditida</taxon>
        <taxon>Rhabditina</taxon>
        <taxon>Rhabditomorpha</taxon>
        <taxon>Rhabditoidea</taxon>
        <taxon>Rhabditidae</taxon>
        <taxon>Peloderinae</taxon>
        <taxon>Caenorhabditis</taxon>
    </lineage>
</organism>
<accession>A0A9P1IQ91</accession>
<dbReference type="Gene3D" id="3.40.50.1820">
    <property type="entry name" value="alpha/beta hydrolase"/>
    <property type="match status" value="1"/>
</dbReference>
<keyword evidence="3 4" id="KW-0378">Hydrolase</keyword>
<gene>
    <name evidence="7" type="ORF">CAMP_LOCUS12627</name>
</gene>
<comment type="caution">
    <text evidence="7">The sequence shown here is derived from an EMBL/GenBank/DDBJ whole genome shotgun (WGS) entry which is preliminary data.</text>
</comment>
<dbReference type="PANTHER" id="PTHR44590">
    <property type="entry name" value="CARBOXYLIC ESTER HYDROLASE-RELATED"/>
    <property type="match status" value="1"/>
</dbReference>
<evidence type="ECO:0000256" key="3">
    <source>
        <dbReference type="ARBA" id="ARBA00022801"/>
    </source>
</evidence>
<dbReference type="AlphaFoldDB" id="A0A9P1IQ91"/>
<proteinExistence type="inferred from homology"/>
<dbReference type="SUPFAM" id="SSF53474">
    <property type="entry name" value="alpha/beta-Hydrolases"/>
    <property type="match status" value="1"/>
</dbReference>
<dbReference type="InterPro" id="IPR029058">
    <property type="entry name" value="AB_hydrolase_fold"/>
</dbReference>
<comment type="similarity">
    <text evidence="1 4">Belongs to the type-B carboxylesterase/lipase family.</text>
</comment>
<dbReference type="Proteomes" id="UP001152747">
    <property type="component" value="Unassembled WGS sequence"/>
</dbReference>
<evidence type="ECO:0000313" key="7">
    <source>
        <dbReference type="EMBL" id="CAI5449990.1"/>
    </source>
</evidence>